<keyword evidence="2 5" id="KW-0561">Oxygen transport</keyword>
<keyword evidence="4" id="KW-0408">Iron</keyword>
<dbReference type="InterPro" id="IPR000971">
    <property type="entry name" value="Globin"/>
</dbReference>
<gene>
    <name evidence="7" type="ORF">ENX03_00815</name>
</gene>
<sequence>MAINTELIKAHGAAIKGLGTQVTSYFYDYMFSHFPEVRKMFPETMTTQKERLFNSLVYISTNIDNPAALVPYLERLGEGHIKYDTRPEQYDAVGVSLMKTLEHFLGSAWTPEVSATWSEAYNLAAKVMTEAAARSMDPARYKPLSPEGTPVR</sequence>
<evidence type="ECO:0000259" key="6">
    <source>
        <dbReference type="PROSITE" id="PS01033"/>
    </source>
</evidence>
<dbReference type="Gene3D" id="1.10.490.10">
    <property type="entry name" value="Globins"/>
    <property type="match status" value="1"/>
</dbReference>
<dbReference type="GO" id="GO:0019825">
    <property type="term" value="F:oxygen binding"/>
    <property type="evidence" value="ECO:0007669"/>
    <property type="project" value="InterPro"/>
</dbReference>
<reference evidence="7" key="1">
    <citation type="journal article" date="2020" name="mSystems">
        <title>Genome- and Community-Level Interaction Insights into Carbon Utilization and Element Cycling Functions of Hydrothermarchaeota in Hydrothermal Sediment.</title>
        <authorList>
            <person name="Zhou Z."/>
            <person name="Liu Y."/>
            <person name="Xu W."/>
            <person name="Pan J."/>
            <person name="Luo Z.H."/>
            <person name="Li M."/>
        </authorList>
    </citation>
    <scope>NUCLEOTIDE SEQUENCE [LARGE SCALE GENOMIC DNA]</scope>
    <source>
        <strain evidence="7">SpSt-902</strain>
    </source>
</reference>
<dbReference type="AlphaFoldDB" id="A0A7C3LQV9"/>
<dbReference type="PANTHER" id="PTHR43396:SF3">
    <property type="entry name" value="FLAVOHEMOPROTEIN"/>
    <property type="match status" value="1"/>
</dbReference>
<organism evidence="7">
    <name type="scientific">Leptospirillum ferriphilum</name>
    <dbReference type="NCBI Taxonomy" id="178606"/>
    <lineage>
        <taxon>Bacteria</taxon>
        <taxon>Pseudomonadati</taxon>
        <taxon>Nitrospirota</taxon>
        <taxon>Nitrospiria</taxon>
        <taxon>Nitrospirales</taxon>
        <taxon>Nitrospiraceae</taxon>
        <taxon>Leptospirillum</taxon>
    </lineage>
</organism>
<dbReference type="GO" id="GO:0005344">
    <property type="term" value="F:oxygen carrier activity"/>
    <property type="evidence" value="ECO:0007669"/>
    <property type="project" value="UniProtKB-KW"/>
</dbReference>
<evidence type="ECO:0000256" key="5">
    <source>
        <dbReference type="RuleBase" id="RU000356"/>
    </source>
</evidence>
<proteinExistence type="inferred from homology"/>
<dbReference type="GO" id="GO:0071949">
    <property type="term" value="F:FAD binding"/>
    <property type="evidence" value="ECO:0007669"/>
    <property type="project" value="TreeGrafter"/>
</dbReference>
<comment type="caution">
    <text evidence="7">The sequence shown here is derived from an EMBL/GenBank/DDBJ whole genome shotgun (WGS) entry which is preliminary data.</text>
</comment>
<dbReference type="GO" id="GO:0046872">
    <property type="term" value="F:metal ion binding"/>
    <property type="evidence" value="ECO:0007669"/>
    <property type="project" value="UniProtKB-KW"/>
</dbReference>
<dbReference type="InterPro" id="IPR012292">
    <property type="entry name" value="Globin/Proto"/>
</dbReference>
<keyword evidence="5" id="KW-0813">Transport</keyword>
<dbReference type="CDD" id="cd19753">
    <property type="entry name" value="Mb-like_oxidoreductase"/>
    <property type="match status" value="1"/>
</dbReference>
<comment type="similarity">
    <text evidence="5">Belongs to the globin family.</text>
</comment>
<dbReference type="InterPro" id="IPR009050">
    <property type="entry name" value="Globin-like_sf"/>
</dbReference>
<dbReference type="PROSITE" id="PS01033">
    <property type="entry name" value="GLOBIN"/>
    <property type="match status" value="1"/>
</dbReference>
<keyword evidence="1 5" id="KW-0349">Heme</keyword>
<dbReference type="EMBL" id="DTMM01000014">
    <property type="protein sequence ID" value="HFT92485.1"/>
    <property type="molecule type" value="Genomic_DNA"/>
</dbReference>
<dbReference type="PANTHER" id="PTHR43396">
    <property type="entry name" value="FLAVOHEMOPROTEIN"/>
    <property type="match status" value="1"/>
</dbReference>
<dbReference type="SUPFAM" id="SSF46458">
    <property type="entry name" value="Globin-like"/>
    <property type="match status" value="1"/>
</dbReference>
<dbReference type="GO" id="GO:0071500">
    <property type="term" value="P:cellular response to nitrosative stress"/>
    <property type="evidence" value="ECO:0007669"/>
    <property type="project" value="TreeGrafter"/>
</dbReference>
<protein>
    <submittedName>
        <fullName evidence="7">Globin</fullName>
    </submittedName>
</protein>
<evidence type="ECO:0000256" key="2">
    <source>
        <dbReference type="ARBA" id="ARBA00022621"/>
    </source>
</evidence>
<evidence type="ECO:0000256" key="4">
    <source>
        <dbReference type="ARBA" id="ARBA00023004"/>
    </source>
</evidence>
<dbReference type="Pfam" id="PF00042">
    <property type="entry name" value="Globin"/>
    <property type="match status" value="1"/>
</dbReference>
<keyword evidence="3" id="KW-0479">Metal-binding</keyword>
<dbReference type="GO" id="GO:0008941">
    <property type="term" value="F:nitric oxide dioxygenase NAD(P)H activity"/>
    <property type="evidence" value="ECO:0007669"/>
    <property type="project" value="TreeGrafter"/>
</dbReference>
<evidence type="ECO:0000256" key="3">
    <source>
        <dbReference type="ARBA" id="ARBA00022723"/>
    </source>
</evidence>
<name>A0A7C3LQV9_9BACT</name>
<dbReference type="GO" id="GO:0046210">
    <property type="term" value="P:nitric oxide catabolic process"/>
    <property type="evidence" value="ECO:0007669"/>
    <property type="project" value="TreeGrafter"/>
</dbReference>
<feature type="domain" description="Globin" evidence="6">
    <location>
        <begin position="1"/>
        <end position="133"/>
    </location>
</feature>
<evidence type="ECO:0000256" key="1">
    <source>
        <dbReference type="ARBA" id="ARBA00022617"/>
    </source>
</evidence>
<dbReference type="GO" id="GO:0020037">
    <property type="term" value="F:heme binding"/>
    <property type="evidence" value="ECO:0007669"/>
    <property type="project" value="InterPro"/>
</dbReference>
<accession>A0A7C3LQV9</accession>
<evidence type="ECO:0000313" key="7">
    <source>
        <dbReference type="EMBL" id="HFT92485.1"/>
    </source>
</evidence>